<dbReference type="EMBL" id="CP038634">
    <property type="protein sequence ID" value="QBY50704.1"/>
    <property type="molecule type" value="Genomic_DNA"/>
</dbReference>
<evidence type="ECO:0000256" key="1">
    <source>
        <dbReference type="SAM" id="Phobius"/>
    </source>
</evidence>
<organism evidence="2 3">
    <name type="scientific">Cupriavidus oxalaticus</name>
    <dbReference type="NCBI Taxonomy" id="96344"/>
    <lineage>
        <taxon>Bacteria</taxon>
        <taxon>Pseudomonadati</taxon>
        <taxon>Pseudomonadota</taxon>
        <taxon>Betaproteobacteria</taxon>
        <taxon>Burkholderiales</taxon>
        <taxon>Burkholderiaceae</taxon>
        <taxon>Cupriavidus</taxon>
    </lineage>
</organism>
<gene>
    <name evidence="2" type="ORF">E0W60_05870</name>
</gene>
<name>A0A4P7L5B1_9BURK</name>
<keyword evidence="1" id="KW-0472">Membrane</keyword>
<keyword evidence="1" id="KW-0812">Transmembrane</keyword>
<sequence>MPTSYPRLGPRCRPHSRRFPCRSVSPFHSGLSRGPVRSLVATLTFMAAGFLTVLVQRHLLGRYRIDH</sequence>
<dbReference type="Proteomes" id="UP000295294">
    <property type="component" value="Chromosome 1"/>
</dbReference>
<protein>
    <submittedName>
        <fullName evidence="2">Uncharacterized protein</fullName>
    </submittedName>
</protein>
<reference evidence="2 3" key="1">
    <citation type="submission" date="2019-03" db="EMBL/GenBank/DDBJ databases">
        <title>Efficiently degradation of phenoxyalkanoic acid herbicides by Cupriavidus oxalaticus strain X32.</title>
        <authorList>
            <person name="Sheng X."/>
        </authorList>
    </citation>
    <scope>NUCLEOTIDE SEQUENCE [LARGE SCALE GENOMIC DNA]</scope>
    <source>
        <strain evidence="2 3">X32</strain>
    </source>
</reference>
<dbReference type="AlphaFoldDB" id="A0A4P7L5B1"/>
<evidence type="ECO:0000313" key="2">
    <source>
        <dbReference type="EMBL" id="QBY50704.1"/>
    </source>
</evidence>
<accession>A0A4P7L5B1</accession>
<dbReference type="OrthoDB" id="9814020at2"/>
<dbReference type="KEGG" id="cox:E0W60_05870"/>
<evidence type="ECO:0000313" key="3">
    <source>
        <dbReference type="Proteomes" id="UP000295294"/>
    </source>
</evidence>
<proteinExistence type="predicted"/>
<feature type="transmembrane region" description="Helical" evidence="1">
    <location>
        <begin position="36"/>
        <end position="55"/>
    </location>
</feature>
<keyword evidence="1" id="KW-1133">Transmembrane helix</keyword>